<dbReference type="PANTHER" id="PTHR46184:SF3">
    <property type="entry name" value="UNCONVENTIONAL MYOSIN-IXA"/>
    <property type="match status" value="1"/>
</dbReference>
<dbReference type="PANTHER" id="PTHR46184">
    <property type="entry name" value="UNCONVENTIONAL MYOSIN-IXB-LIKE PROTEIN"/>
    <property type="match status" value="1"/>
</dbReference>
<dbReference type="GO" id="GO:0000146">
    <property type="term" value="F:microfilament motor activity"/>
    <property type="evidence" value="ECO:0007669"/>
    <property type="project" value="InterPro"/>
</dbReference>
<evidence type="ECO:0000259" key="6">
    <source>
        <dbReference type="PROSITE" id="PS51456"/>
    </source>
</evidence>
<dbReference type="InterPro" id="IPR027417">
    <property type="entry name" value="P-loop_NTPase"/>
</dbReference>
<keyword evidence="3" id="KW-0963">Cytoplasm</keyword>
<dbReference type="Gene3D" id="1.20.58.530">
    <property type="match status" value="1"/>
</dbReference>
<dbReference type="GO" id="GO:0016020">
    <property type="term" value="C:membrane"/>
    <property type="evidence" value="ECO:0007669"/>
    <property type="project" value="UniProtKB-SubCell"/>
</dbReference>
<dbReference type="InterPro" id="IPR001609">
    <property type="entry name" value="Myosin_head_motor_dom-like"/>
</dbReference>
<evidence type="ECO:0000313" key="7">
    <source>
        <dbReference type="EMBL" id="BAB01429.1"/>
    </source>
</evidence>
<dbReference type="GO" id="GO:0005096">
    <property type="term" value="F:GTPase activator activity"/>
    <property type="evidence" value="ECO:0007669"/>
    <property type="project" value="InterPro"/>
</dbReference>
<reference evidence="7" key="1">
    <citation type="journal article" date="2000" name="DNA Res.">
        <title>Structural analysis of Arabidopsis thaliana chromosome 3. II. Sequence features of the 4,251,695 bp regions covered by 90 P1, TAC and BAC clones.</title>
        <authorList>
            <person name="Nakamura Y."/>
        </authorList>
    </citation>
    <scope>NUCLEOTIDE SEQUENCE [LARGE SCALE GENOMIC DNA]</scope>
</reference>
<dbReference type="GO" id="GO:0016459">
    <property type="term" value="C:myosin complex"/>
    <property type="evidence" value="ECO:0007669"/>
    <property type="project" value="UniProtKB-KW"/>
</dbReference>
<proteinExistence type="inferred from homology"/>
<protein>
    <recommendedName>
        <fullName evidence="6">Myosin motor domain-containing protein</fullName>
    </recommendedName>
</protein>
<dbReference type="PROSITE" id="PS51456">
    <property type="entry name" value="MYOSIN_MOTOR"/>
    <property type="match status" value="1"/>
</dbReference>
<dbReference type="InterPro" id="IPR046987">
    <property type="entry name" value="Myo9"/>
</dbReference>
<dbReference type="AlphaFoldDB" id="Q9LJP8"/>
<dbReference type="GO" id="GO:0035556">
    <property type="term" value="P:intracellular signal transduction"/>
    <property type="evidence" value="ECO:0007669"/>
    <property type="project" value="InterPro"/>
</dbReference>
<dbReference type="GO" id="GO:0005524">
    <property type="term" value="F:ATP binding"/>
    <property type="evidence" value="ECO:0007669"/>
    <property type="project" value="InterPro"/>
</dbReference>
<comment type="subcellular location">
    <subcellularLocation>
        <location evidence="2">Cytoplasm</location>
    </subcellularLocation>
    <subcellularLocation>
        <location evidence="1">Membrane</location>
    </subcellularLocation>
</comment>
<keyword evidence="4" id="KW-0472">Membrane</keyword>
<keyword evidence="5" id="KW-0505">Motor protein</keyword>
<evidence type="ECO:0000256" key="3">
    <source>
        <dbReference type="ARBA" id="ARBA00022490"/>
    </source>
</evidence>
<organism evidence="7">
    <name type="scientific">Arabidopsis thaliana</name>
    <name type="common">Mouse-ear cress</name>
    <dbReference type="NCBI Taxonomy" id="3702"/>
    <lineage>
        <taxon>Eukaryota</taxon>
        <taxon>Viridiplantae</taxon>
        <taxon>Streptophyta</taxon>
        <taxon>Embryophyta</taxon>
        <taxon>Tracheophyta</taxon>
        <taxon>Spermatophyta</taxon>
        <taxon>Magnoliopsida</taxon>
        <taxon>eudicotyledons</taxon>
        <taxon>Gunneridae</taxon>
        <taxon>Pentapetalae</taxon>
        <taxon>rosids</taxon>
        <taxon>malvids</taxon>
        <taxon>Brassicales</taxon>
        <taxon>Brassicaceae</taxon>
        <taxon>Camelineae</taxon>
        <taxon>Arabidopsis</taxon>
    </lineage>
</organism>
<comment type="caution">
    <text evidence="5">Lacks conserved residue(s) required for the propagation of feature annotation.</text>
</comment>
<evidence type="ECO:0000256" key="2">
    <source>
        <dbReference type="ARBA" id="ARBA00004496"/>
    </source>
</evidence>
<accession>Q9LJP8</accession>
<evidence type="ECO:0000256" key="4">
    <source>
        <dbReference type="ARBA" id="ARBA00023136"/>
    </source>
</evidence>
<evidence type="ECO:0000256" key="1">
    <source>
        <dbReference type="ARBA" id="ARBA00004370"/>
    </source>
</evidence>
<dbReference type="Pfam" id="PF00063">
    <property type="entry name" value="Myosin_head"/>
    <property type="match status" value="1"/>
</dbReference>
<evidence type="ECO:0000256" key="5">
    <source>
        <dbReference type="PROSITE-ProRule" id="PRU00782"/>
    </source>
</evidence>
<dbReference type="SUPFAM" id="SSF52540">
    <property type="entry name" value="P-loop containing nucleoside triphosphate hydrolases"/>
    <property type="match status" value="1"/>
</dbReference>
<dbReference type="GO" id="GO:0005737">
    <property type="term" value="C:cytoplasm"/>
    <property type="evidence" value="ECO:0007669"/>
    <property type="project" value="UniProtKB-SubCell"/>
</dbReference>
<keyword evidence="5" id="KW-0009">Actin-binding</keyword>
<sequence>MVKENVVVTGNRRYKMVLCCSVFGLDLFCITLSLRNSFEQYCINYANERLQQHFNRHLFKLEQELCKIMKEHKNSRIPRFLVKDCYGWFQQLMTLLSHF</sequence>
<dbReference type="EMBL" id="AP000415">
    <property type="protein sequence ID" value="BAB01429.1"/>
    <property type="molecule type" value="Genomic_DNA"/>
</dbReference>
<name>Q9LJP8_ARATH</name>
<keyword evidence="5" id="KW-0518">Myosin</keyword>
<comment type="similarity">
    <text evidence="5">Belongs to the TRAFAC class myosin-kinesin ATPase superfamily. Myosin family.</text>
</comment>
<dbReference type="GO" id="GO:0003779">
    <property type="term" value="F:actin binding"/>
    <property type="evidence" value="ECO:0007669"/>
    <property type="project" value="UniProtKB-KW"/>
</dbReference>
<feature type="domain" description="Myosin motor" evidence="6">
    <location>
        <begin position="1"/>
        <end position="99"/>
    </location>
</feature>
<reference key="2">
    <citation type="journal article" date="2000" name="Nature">
        <title>Sequence and analysis of chromosome 3 of the plant Arabidopsis thaliana.</title>
        <authorList>
            <consortium name="European Union Chromosome 3 Arabidopsis Sequencing Consortium"/>
            <consortium name="Institute for Genomic Research"/>
            <consortium name="Kazusa DNA Research Institute"/>
            <person name="Salanoubat M."/>
            <person name="Lemcke K."/>
            <person name="Rieger M."/>
            <person name="Ansorge W."/>
            <person name="Unseld M."/>
            <person name="Fartmann B."/>
            <person name="Valle G."/>
            <person name="Blocker H."/>
            <person name="Perez-Alonso M."/>
            <person name="Obermaier B."/>
            <person name="Delseny M."/>
            <person name="Boutry M."/>
            <person name="Grivell L.A."/>
            <person name="Mache R."/>
            <person name="Puigdomenech P."/>
            <person name="De Simone V."/>
            <person name="Choisne N."/>
            <person name="Artiguenave F."/>
            <person name="Robert C."/>
            <person name="Brottier P."/>
            <person name="Wincker P."/>
            <person name="Cattolico L."/>
            <person name="Weissenbach J."/>
            <person name="Saurin W."/>
            <person name="Quetier F."/>
            <person name="Schafer M."/>
            <person name="Muller-Auer S."/>
            <person name="Gabel C."/>
            <person name="Fuchs M."/>
            <person name="Benes V."/>
            <person name="Wurmbach E."/>
            <person name="Drzonek H."/>
            <person name="Erfle H."/>
            <person name="Jordan N."/>
            <person name="Bangert S."/>
            <person name="Wiedelmann R."/>
            <person name="Kranz H."/>
            <person name="Voss H."/>
            <person name="Holland R."/>
            <person name="Brandt P."/>
            <person name="Nyakatura G."/>
            <person name="Vezzi A."/>
            <person name="D'Angelo M."/>
            <person name="Pallavicini A."/>
            <person name="Toppo S."/>
            <person name="Simionati B."/>
            <person name="Conrad A."/>
            <person name="Hornischer K."/>
            <person name="Kauer G."/>
            <person name="Lohnert T.H."/>
            <person name="Nordsiek G."/>
            <person name="Reichelt J."/>
            <person name="Scharfe M."/>
            <person name="Schon O."/>
            <person name="Bargues M."/>
            <person name="Terol J."/>
            <person name="Climent J."/>
            <person name="Navarro P."/>
            <person name="Collado C."/>
            <person name="Perez-Perez A."/>
            <person name="Ottenwalder B."/>
            <person name="Duchemin D."/>
            <person name="Cooke R."/>
            <person name="Laudie M."/>
            <person name="Berger-Llauro C."/>
            <person name="Purnelle B."/>
            <person name="Masuy D."/>
            <person name="de Haan M."/>
            <person name="Maarse A.C."/>
            <person name="Alcaraz J.P."/>
            <person name="Cottet A."/>
            <person name="Casacuberta E."/>
            <person name="Monfort A."/>
            <person name="Argiriou A."/>
            <person name="flores M."/>
            <person name="Liguori R."/>
            <person name="Vitale D."/>
            <person name="Mannhaupt G."/>
            <person name="Haase D."/>
            <person name="Schoof H."/>
            <person name="Rudd S."/>
            <person name="Zaccaria P."/>
            <person name="Mewes H.W."/>
            <person name="Mayer K.F."/>
            <person name="Kaul S."/>
            <person name="Town C.D."/>
            <person name="Koo H.L."/>
            <person name="Tallon L.J."/>
            <person name="Jenkins J."/>
            <person name="Rooney T."/>
            <person name="Rizzo M."/>
            <person name="Walts A."/>
            <person name="Utterback T."/>
            <person name="Fujii C.Y."/>
            <person name="Shea T.P."/>
            <person name="Creasy T.H."/>
            <person name="Haas B."/>
            <person name="Maiti R."/>
            <person name="Wu D."/>
            <person name="Peterson J."/>
            <person name="Van Aken S."/>
            <person name="Pai G."/>
            <person name="Militscher J."/>
            <person name="Sellers P."/>
            <person name="Gill J.E."/>
            <person name="Feldblyum T.V."/>
            <person name="Preuss D."/>
            <person name="Lin X."/>
            <person name="Nierman W.C."/>
            <person name="Salzberg S.L."/>
            <person name="White O."/>
            <person name="Venter J.C."/>
            <person name="Fraser C.M."/>
            <person name="Kaneko T."/>
            <person name="Nakamura Y."/>
            <person name="Sato S."/>
            <person name="Kato T."/>
            <person name="Asamizu E."/>
            <person name="Sasamoto S."/>
            <person name="Kimura T."/>
            <person name="Idesawa K."/>
            <person name="Kawashima K."/>
            <person name="Kishida Y."/>
            <person name="Kiyokawa C."/>
            <person name="Kohara M."/>
            <person name="Matsumoto M."/>
            <person name="Matsuno A."/>
            <person name="Muraki A."/>
            <person name="Nakayama S."/>
            <person name="Nakazaki N."/>
            <person name="Shinpo S."/>
            <person name="Takeuchi C."/>
            <person name="Wada T."/>
            <person name="Watanabe A."/>
            <person name="Yamada M."/>
            <person name="Yasuda M."/>
            <person name="Tabata S."/>
        </authorList>
    </citation>
    <scope>NUCLEOTIDE SEQUENCE [LARGE SCALE GENOMIC DNA]</scope>
    <source>
        <strain>cv. Columbia</strain>
    </source>
</reference>